<dbReference type="EMBL" id="JBHUIO010000002">
    <property type="protein sequence ID" value="MFD2168760.1"/>
    <property type="molecule type" value="Genomic_DNA"/>
</dbReference>
<accession>A0ABW4ZSW6</accession>
<gene>
    <name evidence="1" type="ORF">ACFSOY_01845</name>
</gene>
<dbReference type="RefSeq" id="WP_386043761.1">
    <property type="nucleotide sequence ID" value="NZ_JBHUIO010000002.1"/>
</dbReference>
<reference evidence="2" key="1">
    <citation type="journal article" date="2019" name="Int. J. Syst. Evol. Microbiol.">
        <title>The Global Catalogue of Microorganisms (GCM) 10K type strain sequencing project: providing services to taxonomists for standard genome sequencing and annotation.</title>
        <authorList>
            <consortium name="The Broad Institute Genomics Platform"/>
            <consortium name="The Broad Institute Genome Sequencing Center for Infectious Disease"/>
            <person name="Wu L."/>
            <person name="Ma J."/>
        </authorList>
    </citation>
    <scope>NUCLEOTIDE SEQUENCE [LARGE SCALE GENOMIC DNA]</scope>
    <source>
        <strain evidence="2">CGMCC 1.13574</strain>
    </source>
</reference>
<protein>
    <recommendedName>
        <fullName evidence="3">Lon N-terminal domain-containing protein</fullName>
    </recommendedName>
</protein>
<name>A0ABW4ZSW6_9BACL</name>
<evidence type="ECO:0008006" key="3">
    <source>
        <dbReference type="Google" id="ProtNLM"/>
    </source>
</evidence>
<evidence type="ECO:0000313" key="2">
    <source>
        <dbReference type="Proteomes" id="UP001597343"/>
    </source>
</evidence>
<sequence length="314" mass="35096">MLQQGSGALRYSLEGFLKRVLHCAPCPLTEEGLVEAVLSDWAGPDQARESISARVRASLQATNGAFTSVAEDKYMLRHAVGDDLQNLSYQYLTETGQPQKLGDILRYLQKVTGRGRGELMSRVDLDCDPRFVRMDGGEWLLTEWEPVNDHLARLMVERGQRRGELSSLLALLGEEQDTHQYQIFYPEYDPRFTVNGDVVECLLVEREVAVASNLDTNLEEEKVEELKTEQTLMTQKLDELASVPTPQLVAAALQHLSLLSAALQERNQAIPNEVLTLFNSEDLAGIESLMGERKRVGALADDLASFVTKWSESE</sequence>
<dbReference type="Proteomes" id="UP001597343">
    <property type="component" value="Unassembled WGS sequence"/>
</dbReference>
<comment type="caution">
    <text evidence="1">The sequence shown here is derived from an EMBL/GenBank/DDBJ whole genome shotgun (WGS) entry which is preliminary data.</text>
</comment>
<keyword evidence="2" id="KW-1185">Reference proteome</keyword>
<organism evidence="1 2">
    <name type="scientific">Tumebacillus lipolyticus</name>
    <dbReference type="NCBI Taxonomy" id="1280370"/>
    <lineage>
        <taxon>Bacteria</taxon>
        <taxon>Bacillati</taxon>
        <taxon>Bacillota</taxon>
        <taxon>Bacilli</taxon>
        <taxon>Bacillales</taxon>
        <taxon>Alicyclobacillaceae</taxon>
        <taxon>Tumebacillus</taxon>
    </lineage>
</organism>
<proteinExistence type="predicted"/>
<evidence type="ECO:0000313" key="1">
    <source>
        <dbReference type="EMBL" id="MFD2168760.1"/>
    </source>
</evidence>